<proteinExistence type="predicted"/>
<reference evidence="3 4" key="1">
    <citation type="submission" date="2016-05" db="EMBL/GenBank/DDBJ databases">
        <title>A degradative enzymes factory behind the ericoid mycorrhizal symbiosis.</title>
        <authorList>
            <consortium name="DOE Joint Genome Institute"/>
            <person name="Martino E."/>
            <person name="Morin E."/>
            <person name="Grelet G."/>
            <person name="Kuo A."/>
            <person name="Kohler A."/>
            <person name="Daghino S."/>
            <person name="Barry K."/>
            <person name="Choi C."/>
            <person name="Cichocki N."/>
            <person name="Clum A."/>
            <person name="Copeland A."/>
            <person name="Hainaut M."/>
            <person name="Haridas S."/>
            <person name="Labutti K."/>
            <person name="Lindquist E."/>
            <person name="Lipzen A."/>
            <person name="Khouja H.-R."/>
            <person name="Murat C."/>
            <person name="Ohm R."/>
            <person name="Olson A."/>
            <person name="Spatafora J."/>
            <person name="Veneault-Fourrey C."/>
            <person name="Henrissat B."/>
            <person name="Grigoriev I."/>
            <person name="Martin F."/>
            <person name="Perotto S."/>
        </authorList>
    </citation>
    <scope>NUCLEOTIDE SEQUENCE [LARGE SCALE GENOMIC DNA]</scope>
    <source>
        <strain evidence="3 4">UAMH 7357</strain>
    </source>
</reference>
<dbReference type="PROSITE" id="PS50181">
    <property type="entry name" value="FBOX"/>
    <property type="match status" value="1"/>
</dbReference>
<keyword evidence="4" id="KW-1185">Reference proteome</keyword>
<evidence type="ECO:0000259" key="2">
    <source>
        <dbReference type="PROSITE" id="PS50181"/>
    </source>
</evidence>
<feature type="domain" description="F-box" evidence="2">
    <location>
        <begin position="117"/>
        <end position="168"/>
    </location>
</feature>
<sequence>VLEFASKEYFKQLKQPSDQIERDAEVILKSDSRRLPVLPGTPEFASTSRDQTTNRVQPLSQKQTSNNGWDITRPLPMSLPPVSALKSRIQKINGDAKGKGKATGVLSKAKSMISPFEEHFFGLPSDLRVHIIAYLCVPDILNLRKISKDWLEFITVNETPISRTFLENNPVPRFAIYLYPLPAPLELDFRYISELWHRLSLTSKLSTLLADWITTDIFLRKNDIEQLEFLPQKARIHRRLIPMMFTLSHFFETYRQLHLKHILENDHPLLPGNFTFNNVERHIMNMYDNETLLQTHQVFPVLVSCLSRRLRPPSYYGRLERSLHGYVRGPLPHHVHVGMLCIGGLEEVIRILRHQSLDDRRSAVDDWYSSVFQQHINYTPDTRRWPLAFRQKTRRPSSSSGVDHSMHPASASNSSRPRTAHGGSQDKPRDIKGKGKQKADPNSLSGAVKERLPPELARSLLQNLPALEQIWIPTAEALLLARHAVERWQDIKRNGQAMHELILDE</sequence>
<dbReference type="CDD" id="cd09917">
    <property type="entry name" value="F-box_SF"/>
    <property type="match status" value="1"/>
</dbReference>
<feature type="region of interest" description="Disordered" evidence="1">
    <location>
        <begin position="37"/>
        <end position="73"/>
    </location>
</feature>
<evidence type="ECO:0000313" key="3">
    <source>
        <dbReference type="EMBL" id="PMD12997.1"/>
    </source>
</evidence>
<name>A0A2J6PG39_9HELO</name>
<feature type="compositionally biased region" description="Polar residues" evidence="1">
    <location>
        <begin position="44"/>
        <end position="69"/>
    </location>
</feature>
<gene>
    <name evidence="3" type="ORF">NA56DRAFT_534312</name>
</gene>
<dbReference type="AlphaFoldDB" id="A0A2J6PG39"/>
<feature type="non-terminal residue" evidence="3">
    <location>
        <position position="1"/>
    </location>
</feature>
<accession>A0A2J6PG39</accession>
<feature type="region of interest" description="Disordered" evidence="1">
    <location>
        <begin position="391"/>
        <end position="450"/>
    </location>
</feature>
<dbReference type="InterPro" id="IPR001810">
    <property type="entry name" value="F-box_dom"/>
</dbReference>
<feature type="non-terminal residue" evidence="3">
    <location>
        <position position="505"/>
    </location>
</feature>
<dbReference type="OrthoDB" id="5396937at2759"/>
<dbReference type="EMBL" id="KZ613537">
    <property type="protein sequence ID" value="PMD12997.1"/>
    <property type="molecule type" value="Genomic_DNA"/>
</dbReference>
<protein>
    <recommendedName>
        <fullName evidence="2">F-box domain-containing protein</fullName>
    </recommendedName>
</protein>
<evidence type="ECO:0000313" key="4">
    <source>
        <dbReference type="Proteomes" id="UP000235672"/>
    </source>
</evidence>
<dbReference type="Pfam" id="PF00646">
    <property type="entry name" value="F-box"/>
    <property type="match status" value="1"/>
</dbReference>
<organism evidence="3 4">
    <name type="scientific">Hyaloscypha hepaticicola</name>
    <dbReference type="NCBI Taxonomy" id="2082293"/>
    <lineage>
        <taxon>Eukaryota</taxon>
        <taxon>Fungi</taxon>
        <taxon>Dikarya</taxon>
        <taxon>Ascomycota</taxon>
        <taxon>Pezizomycotina</taxon>
        <taxon>Leotiomycetes</taxon>
        <taxon>Helotiales</taxon>
        <taxon>Hyaloscyphaceae</taxon>
        <taxon>Hyaloscypha</taxon>
    </lineage>
</organism>
<evidence type="ECO:0000256" key="1">
    <source>
        <dbReference type="SAM" id="MobiDB-lite"/>
    </source>
</evidence>
<dbReference type="Proteomes" id="UP000235672">
    <property type="component" value="Unassembled WGS sequence"/>
</dbReference>
<feature type="compositionally biased region" description="Basic and acidic residues" evidence="1">
    <location>
        <begin position="424"/>
        <end position="439"/>
    </location>
</feature>